<evidence type="ECO:0000256" key="3">
    <source>
        <dbReference type="ARBA" id="ARBA00029721"/>
    </source>
</evidence>
<feature type="compositionally biased region" description="Polar residues" evidence="5">
    <location>
        <begin position="268"/>
        <end position="282"/>
    </location>
</feature>
<accession>A0AAV2IBV5</accession>
<dbReference type="GO" id="GO:0070301">
    <property type="term" value="P:cellular response to hydrogen peroxide"/>
    <property type="evidence" value="ECO:0007669"/>
    <property type="project" value="TreeGrafter"/>
</dbReference>
<proteinExistence type="predicted"/>
<evidence type="ECO:0000256" key="2">
    <source>
        <dbReference type="ARBA" id="ARBA00022553"/>
    </source>
</evidence>
<evidence type="ECO:0000256" key="1">
    <source>
        <dbReference type="ARBA" id="ARBA00015005"/>
    </source>
</evidence>
<evidence type="ECO:0000256" key="5">
    <source>
        <dbReference type="SAM" id="MobiDB-lite"/>
    </source>
</evidence>
<dbReference type="Proteomes" id="UP001497497">
    <property type="component" value="Unassembled WGS sequence"/>
</dbReference>
<feature type="region of interest" description="Disordered" evidence="5">
    <location>
        <begin position="1"/>
        <end position="21"/>
    </location>
</feature>
<gene>
    <name evidence="6" type="ORF">GSLYS_00017845001</name>
</gene>
<protein>
    <recommendedName>
        <fullName evidence="1">Oxidative stress-responsive serine-rich protein 1</fullName>
    </recommendedName>
    <alternativeName>
        <fullName evidence="4">Oxidative stress-responsive protein 1</fullName>
    </alternativeName>
    <alternativeName>
        <fullName evidence="3">Peroxide-inducible transcript 1 protein</fullName>
    </alternativeName>
</protein>
<comment type="caution">
    <text evidence="6">The sequence shown here is derived from an EMBL/GenBank/DDBJ whole genome shotgun (WGS) entry which is preliminary data.</text>
</comment>
<sequence length="358" mass="38956">MGGEDKEENSAKPLLKPGKGKGVFDVAISKLLKDFTSAELLSQTPETSSSTINPNQDTKYDCVVSSLKCLHLRRPIPAKQRKMCVLKKKRLSNSLNLAVAASHFQKPIVWPAKLSGGHCKKTQSHLLYPPRLDINKNLLPGSSSVIAPKGSKSESKPTNVMCENEHAIFGCSSSELSMLSFSNLCEKNDLEQSSVVDLKNLETSSTNDSSSSTSSLAKRHSTGADPPAKFAKTVKGADKSGSVEYTFSDYRRTLPRKSSVHHCHRSPTKFSSWKTAGQSSGGASAEPVTASSEVETSSNLPLLPHSIQNTPLEGSSINRSCSLEMRMEETNVNELASYFEDLLHIPRKMSTMAEMMYA</sequence>
<keyword evidence="2" id="KW-0597">Phosphoprotein</keyword>
<evidence type="ECO:0000313" key="6">
    <source>
        <dbReference type="EMBL" id="CAL1544332.1"/>
    </source>
</evidence>
<evidence type="ECO:0000313" key="7">
    <source>
        <dbReference type="Proteomes" id="UP001497497"/>
    </source>
</evidence>
<dbReference type="PANTHER" id="PTHR31383:SF2">
    <property type="entry name" value="OXIDATIVE STRESS-RESPONSIVE SERINE-RICH PROTEIN 1"/>
    <property type="match status" value="1"/>
</dbReference>
<reference evidence="6 7" key="1">
    <citation type="submission" date="2024-04" db="EMBL/GenBank/DDBJ databases">
        <authorList>
            <consortium name="Genoscope - CEA"/>
            <person name="William W."/>
        </authorList>
    </citation>
    <scope>NUCLEOTIDE SEQUENCE [LARGE SCALE GENOMIC DNA]</scope>
</reference>
<dbReference type="EMBL" id="CAXITT010000615">
    <property type="protein sequence ID" value="CAL1544332.1"/>
    <property type="molecule type" value="Genomic_DNA"/>
</dbReference>
<organism evidence="6 7">
    <name type="scientific">Lymnaea stagnalis</name>
    <name type="common">Great pond snail</name>
    <name type="synonym">Helix stagnalis</name>
    <dbReference type="NCBI Taxonomy" id="6523"/>
    <lineage>
        <taxon>Eukaryota</taxon>
        <taxon>Metazoa</taxon>
        <taxon>Spiralia</taxon>
        <taxon>Lophotrochozoa</taxon>
        <taxon>Mollusca</taxon>
        <taxon>Gastropoda</taxon>
        <taxon>Heterobranchia</taxon>
        <taxon>Euthyneura</taxon>
        <taxon>Panpulmonata</taxon>
        <taxon>Hygrophila</taxon>
        <taxon>Lymnaeoidea</taxon>
        <taxon>Lymnaeidae</taxon>
        <taxon>Lymnaea</taxon>
    </lineage>
</organism>
<dbReference type="InterPro" id="IPR008494">
    <property type="entry name" value="DUF776"/>
</dbReference>
<name>A0AAV2IBV5_LYMST</name>
<feature type="region of interest" description="Disordered" evidence="5">
    <location>
        <begin position="201"/>
        <end position="235"/>
    </location>
</feature>
<keyword evidence="7" id="KW-1185">Reference proteome</keyword>
<dbReference type="AlphaFoldDB" id="A0AAV2IBV5"/>
<dbReference type="PANTHER" id="PTHR31383">
    <property type="entry name" value="OXIDATIVE STRESS-RESPONSE SERINE-RICH PROTEIN 1"/>
    <property type="match status" value="1"/>
</dbReference>
<feature type="compositionally biased region" description="Low complexity" evidence="5">
    <location>
        <begin position="203"/>
        <end position="215"/>
    </location>
</feature>
<feature type="compositionally biased region" description="Basic residues" evidence="5">
    <location>
        <begin position="258"/>
        <end position="267"/>
    </location>
</feature>
<feature type="compositionally biased region" description="Polar residues" evidence="5">
    <location>
        <begin position="289"/>
        <end position="313"/>
    </location>
</feature>
<evidence type="ECO:0000256" key="4">
    <source>
        <dbReference type="ARBA" id="ARBA00031405"/>
    </source>
</evidence>
<feature type="region of interest" description="Disordered" evidence="5">
    <location>
        <begin position="258"/>
        <end position="313"/>
    </location>
</feature>